<dbReference type="OrthoDB" id="415706at2759"/>
<sequence>MPTVNQNRSGYPGHVRSPGSPLQANAATSEFLSSPILTPPHGGSDGWEDLGSAIELQDDRETQFLNVVDDIRSHDLNRELSLPQLVVCGSQSSGKSSVLEAITRVPFPRGDTTCTRFVTEIRLLRDNVRSVNVSIIPDSSRSPANQAALSGFNMSRPSHRLEELMKEASRAMGFTDNPASSGLKFSKDILRVEIRGPTNQRLTIVDLPGLIQVDRRDRDGEVLMVDELTDRYIQDPQSIILAILNADDNFQKHRILQKARDVDPEGRRTFGIITKPDRTEPGMDNEAEWIRIVQGRNEDVQFQQGCHVLVNRTAIEVVSNTSSEERDRKEEAFFKEERYSQGEHAGKPNRWHVLHRVDRWGVKHLRNRLKTVLFKHTLDQMPRLKKDIKQKLAGYDDELKAVSNGLKDPHEMKRILSDISMEMSIITEHGAKGTYNEHEFFQLSEAERGRYLRAKIRSEERNFFDELKQHGHNMEYAWTPNGIVPSDGTEWVQKFYDVLVKTQGAELPGYFDPQRINLLFVDYSNPWKDIAEDYVERAFEHCRTFLLEVLAFKLNSQFPALSSRFWAHVLEDRLDERKGCAVEELGKLEVDRLGTVITENERFWQESSRTYASRMFRKINTAQDLIPTEEHEPALSIIGNTPELTAQALGMGDEESLRRDTAVKMIQDMLIYYNISRDRFIDNVLIQVVERHLLVGLRKVFQLDWIDDDALFEQVYHDPDHETNLRKKRILGERRKNLRNCLASFEGDPFHLALFGMYSGCLFRVSVWRLRHQGVEILCFPTTHTIVGLDFPLSKMHQGMNFFAISINIMGKKDKKKCTNPESNRGRVDGNDTFYH</sequence>
<feature type="compositionally biased region" description="Basic and acidic residues" evidence="3">
    <location>
        <begin position="824"/>
        <end position="836"/>
    </location>
</feature>
<evidence type="ECO:0000256" key="2">
    <source>
        <dbReference type="ARBA" id="ARBA00023134"/>
    </source>
</evidence>
<accession>A0A6G1GBT3</accession>
<reference evidence="8" key="3">
    <citation type="submission" date="2025-04" db="UniProtKB">
        <authorList>
            <consortium name="RefSeq"/>
        </authorList>
    </citation>
    <scope>IDENTIFICATION</scope>
    <source>
        <strain evidence="8">CBS 781.70</strain>
    </source>
</reference>
<dbReference type="GO" id="GO:0005739">
    <property type="term" value="C:mitochondrion"/>
    <property type="evidence" value="ECO:0007669"/>
    <property type="project" value="TreeGrafter"/>
</dbReference>
<evidence type="ECO:0000259" key="5">
    <source>
        <dbReference type="PROSITE" id="PS51718"/>
    </source>
</evidence>
<dbReference type="GO" id="GO:0000266">
    <property type="term" value="P:mitochondrial fission"/>
    <property type="evidence" value="ECO:0007669"/>
    <property type="project" value="TreeGrafter"/>
</dbReference>
<reference evidence="8" key="2">
    <citation type="submission" date="2020-04" db="EMBL/GenBank/DDBJ databases">
        <authorList>
            <consortium name="NCBI Genome Project"/>
        </authorList>
    </citation>
    <scope>NUCLEOTIDE SEQUENCE</scope>
    <source>
        <strain evidence="8">CBS 781.70</strain>
    </source>
</reference>
<dbReference type="Gene3D" id="1.20.120.1240">
    <property type="entry name" value="Dynamin, middle domain"/>
    <property type="match status" value="1"/>
</dbReference>
<dbReference type="PROSITE" id="PS51388">
    <property type="entry name" value="GED"/>
    <property type="match status" value="1"/>
</dbReference>
<keyword evidence="2" id="KW-0342">GTP-binding</keyword>
<evidence type="ECO:0000313" key="8">
    <source>
        <dbReference type="RefSeq" id="XP_033537073.1"/>
    </source>
</evidence>
<dbReference type="GO" id="GO:0005525">
    <property type="term" value="F:GTP binding"/>
    <property type="evidence" value="ECO:0007669"/>
    <property type="project" value="InterPro"/>
</dbReference>
<dbReference type="InterPro" id="IPR027417">
    <property type="entry name" value="P-loop_NTPase"/>
</dbReference>
<gene>
    <name evidence="6 8" type="ORF">P152DRAFT_511593</name>
</gene>
<dbReference type="InterPro" id="IPR001401">
    <property type="entry name" value="Dynamin_GTPase"/>
</dbReference>
<evidence type="ECO:0008006" key="9">
    <source>
        <dbReference type="Google" id="ProtNLM"/>
    </source>
</evidence>
<dbReference type="InterPro" id="IPR020850">
    <property type="entry name" value="GED_dom"/>
</dbReference>
<dbReference type="GO" id="GO:0016020">
    <property type="term" value="C:membrane"/>
    <property type="evidence" value="ECO:0007669"/>
    <property type="project" value="TreeGrafter"/>
</dbReference>
<dbReference type="Pfam" id="PF00350">
    <property type="entry name" value="Dynamin_N"/>
    <property type="match status" value="1"/>
</dbReference>
<keyword evidence="7" id="KW-1185">Reference proteome</keyword>
<dbReference type="Gene3D" id="3.40.50.300">
    <property type="entry name" value="P-loop containing nucleotide triphosphate hydrolases"/>
    <property type="match status" value="1"/>
</dbReference>
<organism evidence="6">
    <name type="scientific">Eremomyces bilateralis CBS 781.70</name>
    <dbReference type="NCBI Taxonomy" id="1392243"/>
    <lineage>
        <taxon>Eukaryota</taxon>
        <taxon>Fungi</taxon>
        <taxon>Dikarya</taxon>
        <taxon>Ascomycota</taxon>
        <taxon>Pezizomycotina</taxon>
        <taxon>Dothideomycetes</taxon>
        <taxon>Dothideomycetes incertae sedis</taxon>
        <taxon>Eremomycetales</taxon>
        <taxon>Eremomycetaceae</taxon>
        <taxon>Eremomyces</taxon>
    </lineage>
</organism>
<dbReference type="InterPro" id="IPR045063">
    <property type="entry name" value="Dynamin_N"/>
</dbReference>
<dbReference type="InterPro" id="IPR030381">
    <property type="entry name" value="G_DYNAMIN_dom"/>
</dbReference>
<dbReference type="Proteomes" id="UP000504638">
    <property type="component" value="Unplaced"/>
</dbReference>
<protein>
    <recommendedName>
        <fullName evidence="9">Dynamin family protein</fullName>
    </recommendedName>
</protein>
<dbReference type="GO" id="GO:0016559">
    <property type="term" value="P:peroxisome fission"/>
    <property type="evidence" value="ECO:0007669"/>
    <property type="project" value="TreeGrafter"/>
</dbReference>
<dbReference type="GeneID" id="54423283"/>
<evidence type="ECO:0000259" key="4">
    <source>
        <dbReference type="PROSITE" id="PS51388"/>
    </source>
</evidence>
<dbReference type="GO" id="GO:0006897">
    <property type="term" value="P:endocytosis"/>
    <property type="evidence" value="ECO:0007669"/>
    <property type="project" value="TreeGrafter"/>
</dbReference>
<evidence type="ECO:0000256" key="1">
    <source>
        <dbReference type="ARBA" id="ARBA00022741"/>
    </source>
</evidence>
<dbReference type="PRINTS" id="PR00195">
    <property type="entry name" value="DYNAMIN"/>
</dbReference>
<feature type="domain" description="Dynamin-type G" evidence="5">
    <location>
        <begin position="79"/>
        <end position="382"/>
    </location>
</feature>
<dbReference type="GO" id="GO:0008017">
    <property type="term" value="F:microtubule binding"/>
    <property type="evidence" value="ECO:0007669"/>
    <property type="project" value="TreeGrafter"/>
</dbReference>
<reference evidence="6 8" key="1">
    <citation type="submission" date="2020-01" db="EMBL/GenBank/DDBJ databases">
        <authorList>
            <consortium name="DOE Joint Genome Institute"/>
            <person name="Haridas S."/>
            <person name="Albert R."/>
            <person name="Binder M."/>
            <person name="Bloem J."/>
            <person name="Labutti K."/>
            <person name="Salamov A."/>
            <person name="Andreopoulos B."/>
            <person name="Baker S.E."/>
            <person name="Barry K."/>
            <person name="Bills G."/>
            <person name="Bluhm B.H."/>
            <person name="Cannon C."/>
            <person name="Castanera R."/>
            <person name="Culley D.E."/>
            <person name="Daum C."/>
            <person name="Ezra D."/>
            <person name="Gonzalez J.B."/>
            <person name="Henrissat B."/>
            <person name="Kuo A."/>
            <person name="Liang C."/>
            <person name="Lipzen A."/>
            <person name="Lutzoni F."/>
            <person name="Magnuson J."/>
            <person name="Mondo S."/>
            <person name="Nolan M."/>
            <person name="Ohm R."/>
            <person name="Pangilinan J."/>
            <person name="Park H.-J."/>
            <person name="Ramirez L."/>
            <person name="Alfaro M."/>
            <person name="Sun H."/>
            <person name="Tritt A."/>
            <person name="Yoshinaga Y."/>
            <person name="Zwiers L.-H."/>
            <person name="Turgeon B.G."/>
            <person name="Goodwin S.B."/>
            <person name="Spatafora J.W."/>
            <person name="Crous P.W."/>
            <person name="Grigoriev I.V."/>
        </authorList>
    </citation>
    <scope>NUCLEOTIDE SEQUENCE</scope>
    <source>
        <strain evidence="6 8">CBS 781.70</strain>
    </source>
</reference>
<dbReference type="InterPro" id="IPR000375">
    <property type="entry name" value="Dynamin_stalk"/>
</dbReference>
<dbReference type="EMBL" id="ML975151">
    <property type="protein sequence ID" value="KAF1815442.1"/>
    <property type="molecule type" value="Genomic_DNA"/>
</dbReference>
<dbReference type="SMART" id="SM00053">
    <property type="entry name" value="DYNc"/>
    <property type="match status" value="1"/>
</dbReference>
<dbReference type="RefSeq" id="XP_033537073.1">
    <property type="nucleotide sequence ID" value="XM_033682713.1"/>
</dbReference>
<proteinExistence type="predicted"/>
<evidence type="ECO:0000313" key="7">
    <source>
        <dbReference type="Proteomes" id="UP000504638"/>
    </source>
</evidence>
<feature type="region of interest" description="Disordered" evidence="3">
    <location>
        <begin position="814"/>
        <end position="836"/>
    </location>
</feature>
<dbReference type="InterPro" id="IPR022812">
    <property type="entry name" value="Dynamin"/>
</dbReference>
<dbReference type="AlphaFoldDB" id="A0A6G1GBT3"/>
<dbReference type="PROSITE" id="PS51718">
    <property type="entry name" value="G_DYNAMIN_2"/>
    <property type="match status" value="1"/>
</dbReference>
<keyword evidence="1" id="KW-0547">Nucleotide-binding</keyword>
<dbReference type="GO" id="GO:0003924">
    <property type="term" value="F:GTPase activity"/>
    <property type="evidence" value="ECO:0007669"/>
    <property type="project" value="InterPro"/>
</dbReference>
<dbReference type="PANTHER" id="PTHR11566:SF21">
    <property type="entry name" value="DYNAMIN RELATED PROTEIN 1, ISOFORM A"/>
    <property type="match status" value="1"/>
</dbReference>
<name>A0A6G1GBT3_9PEZI</name>
<evidence type="ECO:0000256" key="3">
    <source>
        <dbReference type="SAM" id="MobiDB-lite"/>
    </source>
</evidence>
<feature type="domain" description="GED" evidence="4">
    <location>
        <begin position="662"/>
        <end position="753"/>
    </location>
</feature>
<evidence type="ECO:0000313" key="6">
    <source>
        <dbReference type="EMBL" id="KAF1815442.1"/>
    </source>
</evidence>
<dbReference type="Pfam" id="PF01031">
    <property type="entry name" value="Dynamin_M"/>
    <property type="match status" value="1"/>
</dbReference>
<dbReference type="CDD" id="cd08771">
    <property type="entry name" value="DLP_1"/>
    <property type="match status" value="1"/>
</dbReference>
<dbReference type="GO" id="GO:0048312">
    <property type="term" value="P:intracellular distribution of mitochondria"/>
    <property type="evidence" value="ECO:0007669"/>
    <property type="project" value="TreeGrafter"/>
</dbReference>
<dbReference type="PANTHER" id="PTHR11566">
    <property type="entry name" value="DYNAMIN"/>
    <property type="match status" value="1"/>
</dbReference>
<dbReference type="GO" id="GO:0005874">
    <property type="term" value="C:microtubule"/>
    <property type="evidence" value="ECO:0007669"/>
    <property type="project" value="TreeGrafter"/>
</dbReference>
<dbReference type="SUPFAM" id="SSF52540">
    <property type="entry name" value="P-loop containing nucleoside triphosphate hydrolases"/>
    <property type="match status" value="1"/>
</dbReference>
<feature type="region of interest" description="Disordered" evidence="3">
    <location>
        <begin position="1"/>
        <end position="25"/>
    </location>
</feature>